<feature type="active site" description="Proton acceptor" evidence="8">
    <location>
        <position position="13"/>
    </location>
</feature>
<reference evidence="11 12" key="1">
    <citation type="submission" date="2016-10" db="EMBL/GenBank/DDBJ databases">
        <authorList>
            <person name="de Groot N.N."/>
        </authorList>
    </citation>
    <scope>NUCLEOTIDE SEQUENCE [LARGE SCALE GENOMIC DNA]</scope>
    <source>
        <strain evidence="11 12">DSM 26656</strain>
    </source>
</reference>
<feature type="active site" evidence="9">
    <location>
        <position position="141"/>
    </location>
</feature>
<feature type="active site" description="Proton donor" evidence="8">
    <location>
        <position position="41"/>
    </location>
</feature>
<keyword evidence="6 8" id="KW-0460">Magnesium</keyword>
<dbReference type="PROSITE" id="PS00513">
    <property type="entry name" value="ADENYLOSUCCIN_SYN_2"/>
    <property type="match status" value="1"/>
</dbReference>
<organism evidence="11 12">
    <name type="scientific">Bosea lathyri</name>
    <dbReference type="NCBI Taxonomy" id="1036778"/>
    <lineage>
        <taxon>Bacteria</taxon>
        <taxon>Pseudomonadati</taxon>
        <taxon>Pseudomonadota</taxon>
        <taxon>Alphaproteobacteria</taxon>
        <taxon>Hyphomicrobiales</taxon>
        <taxon>Boseaceae</taxon>
        <taxon>Bosea</taxon>
    </lineage>
</organism>
<dbReference type="InterPro" id="IPR018220">
    <property type="entry name" value="Adenylosuccin_syn_GTP-bd"/>
</dbReference>
<feature type="binding site" description="in other chain" evidence="8">
    <location>
        <begin position="38"/>
        <end position="41"/>
    </location>
    <ligand>
        <name>IMP</name>
        <dbReference type="ChEBI" id="CHEBI:58053"/>
        <note>ligand shared between dimeric partners</note>
    </ligand>
</feature>
<evidence type="ECO:0000256" key="6">
    <source>
        <dbReference type="ARBA" id="ARBA00022842"/>
    </source>
</evidence>
<evidence type="ECO:0000256" key="2">
    <source>
        <dbReference type="ARBA" id="ARBA00022598"/>
    </source>
</evidence>
<feature type="binding site" evidence="8">
    <location>
        <position position="305"/>
    </location>
    <ligand>
        <name>GTP</name>
        <dbReference type="ChEBI" id="CHEBI:37565"/>
    </ligand>
</feature>
<evidence type="ECO:0000256" key="9">
    <source>
        <dbReference type="PROSITE-ProRule" id="PRU10134"/>
    </source>
</evidence>
<dbReference type="InterPro" id="IPR027417">
    <property type="entry name" value="P-loop_NTPase"/>
</dbReference>
<feature type="binding site" evidence="8">
    <location>
        <begin position="12"/>
        <end position="18"/>
    </location>
    <ligand>
        <name>GTP</name>
        <dbReference type="ChEBI" id="CHEBI:37565"/>
    </ligand>
</feature>
<dbReference type="PANTHER" id="PTHR11846">
    <property type="entry name" value="ADENYLOSUCCINATE SYNTHETASE"/>
    <property type="match status" value="1"/>
</dbReference>
<dbReference type="GO" id="GO:0005525">
    <property type="term" value="F:GTP binding"/>
    <property type="evidence" value="ECO:0007669"/>
    <property type="project" value="UniProtKB-UniRule"/>
</dbReference>
<dbReference type="RefSeq" id="WP_103873439.1">
    <property type="nucleotide sequence ID" value="NZ_FNUY01000006.1"/>
</dbReference>
<dbReference type="InterPro" id="IPR042110">
    <property type="entry name" value="Adenylosuccinate_synth_dom2"/>
</dbReference>
<dbReference type="FunFam" id="1.10.300.10:FF:000001">
    <property type="entry name" value="Adenylosuccinate synthetase"/>
    <property type="match status" value="1"/>
</dbReference>
<gene>
    <name evidence="8" type="primary">purA</name>
    <name evidence="11" type="ORF">SAMN04488115_106156</name>
</gene>
<dbReference type="HAMAP" id="MF_00011">
    <property type="entry name" value="Adenylosucc_synth"/>
    <property type="match status" value="1"/>
</dbReference>
<dbReference type="Gene3D" id="3.90.170.10">
    <property type="entry name" value="Adenylosuccinate Synthetase, subunit A, domain 3"/>
    <property type="match status" value="1"/>
</dbReference>
<dbReference type="EMBL" id="FNUY01000006">
    <property type="protein sequence ID" value="SEG52226.1"/>
    <property type="molecule type" value="Genomic_DNA"/>
</dbReference>
<feature type="binding site" description="in other chain" evidence="8">
    <location>
        <position position="303"/>
    </location>
    <ligand>
        <name>IMP</name>
        <dbReference type="ChEBI" id="CHEBI:58053"/>
        <note>ligand shared between dimeric partners</note>
    </ligand>
</feature>
<dbReference type="GO" id="GO:0004019">
    <property type="term" value="F:adenylosuccinate synthase activity"/>
    <property type="evidence" value="ECO:0007669"/>
    <property type="project" value="UniProtKB-UniRule"/>
</dbReference>
<dbReference type="GO" id="GO:0046040">
    <property type="term" value="P:IMP metabolic process"/>
    <property type="evidence" value="ECO:0007669"/>
    <property type="project" value="TreeGrafter"/>
</dbReference>
<evidence type="ECO:0000256" key="3">
    <source>
        <dbReference type="ARBA" id="ARBA00022723"/>
    </source>
</evidence>
<dbReference type="InterPro" id="IPR042111">
    <property type="entry name" value="Adenylosuccinate_synth_dom3"/>
</dbReference>
<keyword evidence="8" id="KW-0963">Cytoplasm</keyword>
<dbReference type="Proteomes" id="UP000236743">
    <property type="component" value="Unassembled WGS sequence"/>
</dbReference>
<sequence length="430" mass="46316">MANVVVVGAQWGDEGKGKIVDWLSSQADVVVRFQGGHNAGHTLVIDGVVYKLSLLPSGIVRPGKLSVIGNGVVVDPWHLVEEIERLRKQGVAISPVNLRVADNATLILPLHRELDHFRETSNAGLKIGTTKRGIGPAYEDKVGRRAIRVIDLKDPAILEAKIERMLAHHNALRRGLGIAEVDAVELLAQLKAIAPEVLPYADTVWALLDAERRAGKRILFEGAQGALLDVDHGTYPFVTSSNIVAGQAATGSGLGPSAVGYVLGIAKAYTTRVGEGPFPTELFDETGELIGQKGKEFGVVTGRKRRCGWFDACLVRQTVKTSGIDGIALTKLDILDGFKEIKVCTGYRLDGDILEHLPAGQSDQARVEPVYETIEGWEGSTAGARSWADLPAQAIKYVRRIEELIGATVAVLSTSPERDDTILVHNPFEG</sequence>
<evidence type="ECO:0000256" key="7">
    <source>
        <dbReference type="ARBA" id="ARBA00023134"/>
    </source>
</evidence>
<dbReference type="InterPro" id="IPR033128">
    <property type="entry name" value="Adenylosuccin_syn_Lys_AS"/>
</dbReference>
<dbReference type="SUPFAM" id="SSF52540">
    <property type="entry name" value="P-loop containing nucleoside triphosphate hydrolases"/>
    <property type="match status" value="1"/>
</dbReference>
<evidence type="ECO:0000256" key="8">
    <source>
        <dbReference type="HAMAP-Rule" id="MF_00011"/>
    </source>
</evidence>
<keyword evidence="7 8" id="KW-0342">GTP-binding</keyword>
<keyword evidence="5 8" id="KW-0658">Purine biosynthesis</keyword>
<dbReference type="GO" id="GO:0000287">
    <property type="term" value="F:magnesium ion binding"/>
    <property type="evidence" value="ECO:0007669"/>
    <property type="project" value="UniProtKB-UniRule"/>
</dbReference>
<feature type="binding site" evidence="8">
    <location>
        <position position="13"/>
    </location>
    <ligand>
        <name>Mg(2+)</name>
        <dbReference type="ChEBI" id="CHEBI:18420"/>
    </ligand>
</feature>
<dbReference type="FunFam" id="3.90.170.10:FF:000001">
    <property type="entry name" value="Adenylosuccinate synthetase"/>
    <property type="match status" value="1"/>
</dbReference>
<dbReference type="PANTHER" id="PTHR11846:SF0">
    <property type="entry name" value="ADENYLOSUCCINATE SYNTHETASE"/>
    <property type="match status" value="1"/>
</dbReference>
<evidence type="ECO:0000256" key="10">
    <source>
        <dbReference type="RuleBase" id="RU000520"/>
    </source>
</evidence>
<evidence type="ECO:0000256" key="1">
    <source>
        <dbReference type="ARBA" id="ARBA00011738"/>
    </source>
</evidence>
<feature type="binding site" description="in other chain" evidence="8">
    <location>
        <position position="239"/>
    </location>
    <ligand>
        <name>IMP</name>
        <dbReference type="ChEBI" id="CHEBI:58053"/>
        <note>ligand shared between dimeric partners</note>
    </ligand>
</feature>
<dbReference type="NCBIfam" id="TIGR00184">
    <property type="entry name" value="purA"/>
    <property type="match status" value="1"/>
</dbReference>
<feature type="binding site" description="in other chain" evidence="8">
    <location>
        <position position="224"/>
    </location>
    <ligand>
        <name>IMP</name>
        <dbReference type="ChEBI" id="CHEBI:58053"/>
        <note>ligand shared between dimeric partners</note>
    </ligand>
</feature>
<feature type="binding site" evidence="8">
    <location>
        <position position="40"/>
    </location>
    <ligand>
        <name>Mg(2+)</name>
        <dbReference type="ChEBI" id="CHEBI:18420"/>
    </ligand>
</feature>
<dbReference type="UniPathway" id="UPA00075">
    <property type="reaction ID" value="UER00335"/>
</dbReference>
<keyword evidence="3 8" id="KW-0479">Metal-binding</keyword>
<comment type="subunit">
    <text evidence="1 8">Homodimer.</text>
</comment>
<dbReference type="InterPro" id="IPR001114">
    <property type="entry name" value="Adenylosuccinate_synthetase"/>
</dbReference>
<dbReference type="SMART" id="SM00788">
    <property type="entry name" value="Adenylsucc_synt"/>
    <property type="match status" value="1"/>
</dbReference>
<feature type="binding site" description="in other chain" evidence="8">
    <location>
        <begin position="13"/>
        <end position="16"/>
    </location>
    <ligand>
        <name>IMP</name>
        <dbReference type="ChEBI" id="CHEBI:58053"/>
        <note>ligand shared between dimeric partners</note>
    </ligand>
</feature>
<dbReference type="EC" id="6.3.4.4" evidence="8 10"/>
<proteinExistence type="inferred from homology"/>
<accession>A0A1H6AWP9</accession>
<comment type="similarity">
    <text evidence="8 10">Belongs to the adenylosuccinate synthetase family.</text>
</comment>
<dbReference type="Gene3D" id="3.40.440.10">
    <property type="entry name" value="Adenylosuccinate Synthetase, subunit A, domain 1"/>
    <property type="match status" value="1"/>
</dbReference>
<dbReference type="GO" id="GO:0005737">
    <property type="term" value="C:cytoplasm"/>
    <property type="evidence" value="ECO:0007669"/>
    <property type="project" value="UniProtKB-SubCell"/>
</dbReference>
<keyword evidence="12" id="KW-1185">Reference proteome</keyword>
<keyword evidence="4 8" id="KW-0547">Nucleotide-binding</keyword>
<feature type="binding site" evidence="8">
    <location>
        <begin position="40"/>
        <end position="42"/>
    </location>
    <ligand>
        <name>GTP</name>
        <dbReference type="ChEBI" id="CHEBI:37565"/>
    </ligand>
</feature>
<dbReference type="InterPro" id="IPR042109">
    <property type="entry name" value="Adenylosuccinate_synth_dom1"/>
</dbReference>
<comment type="subcellular location">
    <subcellularLocation>
        <location evidence="8">Cytoplasm</location>
    </subcellularLocation>
</comment>
<dbReference type="OrthoDB" id="9807553at2"/>
<dbReference type="NCBIfam" id="NF002223">
    <property type="entry name" value="PRK01117.1"/>
    <property type="match status" value="1"/>
</dbReference>
<feature type="binding site" description="in other chain" evidence="8">
    <location>
        <position position="130"/>
    </location>
    <ligand>
        <name>IMP</name>
        <dbReference type="ChEBI" id="CHEBI:58053"/>
        <note>ligand shared between dimeric partners</note>
    </ligand>
</feature>
<feature type="binding site" evidence="8">
    <location>
        <begin position="299"/>
        <end position="305"/>
    </location>
    <ligand>
        <name>substrate</name>
    </ligand>
</feature>
<comment type="catalytic activity">
    <reaction evidence="8 10">
        <text>IMP + L-aspartate + GTP = N(6)-(1,2-dicarboxyethyl)-AMP + GDP + phosphate + 2 H(+)</text>
        <dbReference type="Rhea" id="RHEA:15753"/>
        <dbReference type="ChEBI" id="CHEBI:15378"/>
        <dbReference type="ChEBI" id="CHEBI:29991"/>
        <dbReference type="ChEBI" id="CHEBI:37565"/>
        <dbReference type="ChEBI" id="CHEBI:43474"/>
        <dbReference type="ChEBI" id="CHEBI:57567"/>
        <dbReference type="ChEBI" id="CHEBI:58053"/>
        <dbReference type="ChEBI" id="CHEBI:58189"/>
        <dbReference type="EC" id="6.3.4.4"/>
    </reaction>
</comment>
<feature type="binding site" evidence="8">
    <location>
        <position position="144"/>
    </location>
    <ligand>
        <name>IMP</name>
        <dbReference type="ChEBI" id="CHEBI:58053"/>
        <note>ligand shared between dimeric partners</note>
    </ligand>
</feature>
<keyword evidence="2 8" id="KW-0436">Ligase</keyword>
<comment type="pathway">
    <text evidence="8 10">Purine metabolism; AMP biosynthesis via de novo pathway; AMP from IMP: step 1/2.</text>
</comment>
<name>A0A1H6AWP9_9HYPH</name>
<comment type="function">
    <text evidence="8">Plays an important role in the de novo pathway of purine nucleotide biosynthesis. Catalyzes the first committed step in the biosynthesis of AMP from IMP.</text>
</comment>
<protein>
    <recommendedName>
        <fullName evidence="8 10">Adenylosuccinate synthetase</fullName>
        <shortName evidence="8">AMPSase</shortName>
        <shortName evidence="8">AdSS</shortName>
        <ecNumber evidence="8 10">6.3.4.4</ecNumber>
    </recommendedName>
    <alternativeName>
        <fullName evidence="8">IMP--aspartate ligase</fullName>
    </alternativeName>
</protein>
<feature type="binding site" evidence="8">
    <location>
        <begin position="331"/>
        <end position="333"/>
    </location>
    <ligand>
        <name>GTP</name>
        <dbReference type="ChEBI" id="CHEBI:37565"/>
    </ligand>
</feature>
<dbReference type="PROSITE" id="PS01266">
    <property type="entry name" value="ADENYLOSUCCIN_SYN_1"/>
    <property type="match status" value="1"/>
</dbReference>
<feature type="binding site" evidence="8">
    <location>
        <begin position="413"/>
        <end position="415"/>
    </location>
    <ligand>
        <name>GTP</name>
        <dbReference type="ChEBI" id="CHEBI:37565"/>
    </ligand>
</feature>
<evidence type="ECO:0000256" key="4">
    <source>
        <dbReference type="ARBA" id="ARBA00022741"/>
    </source>
</evidence>
<evidence type="ECO:0000256" key="5">
    <source>
        <dbReference type="ARBA" id="ARBA00022755"/>
    </source>
</evidence>
<dbReference type="Gene3D" id="1.10.300.10">
    <property type="entry name" value="Adenylosuccinate Synthetase, subunit A, domain 2"/>
    <property type="match status" value="1"/>
</dbReference>
<dbReference type="AlphaFoldDB" id="A0A1H6AWP9"/>
<dbReference type="CDD" id="cd03108">
    <property type="entry name" value="AdSS"/>
    <property type="match status" value="1"/>
</dbReference>
<evidence type="ECO:0000313" key="11">
    <source>
        <dbReference type="EMBL" id="SEG52226.1"/>
    </source>
</evidence>
<dbReference type="GO" id="GO:0044208">
    <property type="term" value="P:'de novo' AMP biosynthetic process"/>
    <property type="evidence" value="ECO:0007669"/>
    <property type="project" value="UniProtKB-UniRule"/>
</dbReference>
<dbReference type="Pfam" id="PF00709">
    <property type="entry name" value="Adenylsucc_synt"/>
    <property type="match status" value="1"/>
</dbReference>
<evidence type="ECO:0000313" key="12">
    <source>
        <dbReference type="Proteomes" id="UP000236743"/>
    </source>
</evidence>
<comment type="cofactor">
    <cofactor evidence="8">
        <name>Mg(2+)</name>
        <dbReference type="ChEBI" id="CHEBI:18420"/>
    </cofactor>
    <text evidence="8">Binds 1 Mg(2+) ion per subunit.</text>
</comment>